<keyword evidence="1" id="KW-0812">Transmembrane</keyword>
<comment type="caution">
    <text evidence="3">The sequence shown here is derived from an EMBL/GenBank/DDBJ whole genome shotgun (WGS) entry which is preliminary data.</text>
</comment>
<feature type="domain" description="Ancillary SecYEG translocon subunit/Cell division coordinator CpoB TPR" evidence="2">
    <location>
        <begin position="26"/>
        <end position="219"/>
    </location>
</feature>
<evidence type="ECO:0000313" key="3">
    <source>
        <dbReference type="EMBL" id="MBE6421781.1"/>
    </source>
</evidence>
<keyword evidence="1" id="KW-1133">Transmembrane helix</keyword>
<dbReference type="InterPro" id="IPR018704">
    <property type="entry name" value="SecYEG/CpoB_TPR"/>
</dbReference>
<keyword evidence="1" id="KW-0472">Membrane</keyword>
<evidence type="ECO:0000259" key="2">
    <source>
        <dbReference type="Pfam" id="PF09976"/>
    </source>
</evidence>
<gene>
    <name evidence="3" type="ORF">E7027_06645</name>
</gene>
<organism evidence="3 4">
    <name type="scientific">Candidatus Avelusimicrobium gallicola</name>
    <dbReference type="NCBI Taxonomy" id="2562704"/>
    <lineage>
        <taxon>Bacteria</taxon>
        <taxon>Pseudomonadati</taxon>
        <taxon>Elusimicrobiota</taxon>
        <taxon>Elusimicrobia</taxon>
        <taxon>Elusimicrobiales</taxon>
        <taxon>Elusimicrobiaceae</taxon>
        <taxon>Candidatus Avelusimicrobium</taxon>
    </lineage>
</organism>
<proteinExistence type="predicted"/>
<dbReference type="InterPro" id="IPR011990">
    <property type="entry name" value="TPR-like_helical_dom_sf"/>
</dbReference>
<dbReference type="Proteomes" id="UP000725649">
    <property type="component" value="Unassembled WGS sequence"/>
</dbReference>
<evidence type="ECO:0000313" key="4">
    <source>
        <dbReference type="Proteomes" id="UP000725649"/>
    </source>
</evidence>
<feature type="transmembrane region" description="Helical" evidence="1">
    <location>
        <begin position="33"/>
        <end position="51"/>
    </location>
</feature>
<dbReference type="EMBL" id="SUVG01000008">
    <property type="protein sequence ID" value="MBE6421781.1"/>
    <property type="molecule type" value="Genomic_DNA"/>
</dbReference>
<accession>A0A928HGI2</accession>
<reference evidence="3" key="1">
    <citation type="submission" date="2019-04" db="EMBL/GenBank/DDBJ databases">
        <title>Evolution of Biomass-Degrading Anaerobic Consortia Revealed by Metagenomics.</title>
        <authorList>
            <person name="Peng X."/>
        </authorList>
    </citation>
    <scope>NUCLEOTIDE SEQUENCE</scope>
    <source>
        <strain evidence="3">SIG66</strain>
    </source>
</reference>
<protein>
    <submittedName>
        <fullName evidence="3">Tetratricopeptide repeat protein</fullName>
    </submittedName>
</protein>
<name>A0A928HGI2_9BACT</name>
<dbReference type="SUPFAM" id="SSF48452">
    <property type="entry name" value="TPR-like"/>
    <property type="match status" value="1"/>
</dbReference>
<dbReference type="Pfam" id="PF09976">
    <property type="entry name" value="TPR_21"/>
    <property type="match status" value="1"/>
</dbReference>
<dbReference type="AlphaFoldDB" id="A0A928HGI2"/>
<dbReference type="Gene3D" id="1.25.40.10">
    <property type="entry name" value="Tetratricopeptide repeat domain"/>
    <property type="match status" value="1"/>
</dbReference>
<evidence type="ECO:0000256" key="1">
    <source>
        <dbReference type="SAM" id="Phobius"/>
    </source>
</evidence>
<sequence>MTKKQNTTQPENQDFIASFLMGIVNFCKKNKQGVITAAVILVLAAIIGSAYNAHQQKIAENSWAAYYTAQIAMAKEGEQAGFKHLDDLSAKYPGTHAAQYAQLLKADVLYANENFAQAAEVYKLLADSKNETVYTVASLSRSAALQAAGEYQAAADGMNEFIKNNPNSFAIPQAYLTLALSQELAGQKAEALEAYKYLLENYTKSYFGTVAKEKIEQLNK</sequence>